<keyword evidence="5" id="KW-1185">Reference proteome</keyword>
<gene>
    <name evidence="4" type="ORF">EV190_101215</name>
</gene>
<proteinExistence type="predicted"/>
<evidence type="ECO:0000256" key="2">
    <source>
        <dbReference type="SAM" id="Phobius"/>
    </source>
</evidence>
<name>A0A4R6V717_9ACTN</name>
<protein>
    <recommendedName>
        <fullName evidence="6">LPXTG-motif cell wall-anchored protein</fullName>
    </recommendedName>
</protein>
<sequence>MFSSLARRALSAGALTLGAGLTALVLAAPAAADSDVGRVDGGPLVEAEPSAPVRLDPPAGPDLGTTPATPDPDPDPDPDPAGDEDFVLPCPVDVCGPEDPGEEPPLDGCTVEDPCGPEDEWTELDSGCFVYNGDYGWVYCPGEEHPQEVDEDGCYLKNDHVYCLPDGDDPGGPGDPGDPGPCEPGECPDDSVNPSPDCPLTHVSDDCRPDDAPGDEPGDTPGDEPGTPPAHEGGPGLPVTGPGLALLAGAGAVLVAVGGGGLLLARRREQRGGDPLA</sequence>
<evidence type="ECO:0000256" key="3">
    <source>
        <dbReference type="SAM" id="SignalP"/>
    </source>
</evidence>
<feature type="region of interest" description="Disordered" evidence="1">
    <location>
        <begin position="32"/>
        <end position="118"/>
    </location>
</feature>
<dbReference type="AlphaFoldDB" id="A0A4R6V717"/>
<feature type="compositionally biased region" description="Acidic residues" evidence="1">
    <location>
        <begin position="212"/>
        <end position="222"/>
    </location>
</feature>
<keyword evidence="2" id="KW-1133">Transmembrane helix</keyword>
<dbReference type="EMBL" id="SNYN01000001">
    <property type="protein sequence ID" value="TDQ54896.1"/>
    <property type="molecule type" value="Genomic_DNA"/>
</dbReference>
<keyword evidence="3" id="KW-0732">Signal</keyword>
<dbReference type="RefSeq" id="WP_133739506.1">
    <property type="nucleotide sequence ID" value="NZ_SNYN01000001.1"/>
</dbReference>
<evidence type="ECO:0008006" key="6">
    <source>
        <dbReference type="Google" id="ProtNLM"/>
    </source>
</evidence>
<keyword evidence="2" id="KW-0812">Transmembrane</keyword>
<feature type="transmembrane region" description="Helical" evidence="2">
    <location>
        <begin position="244"/>
        <end position="265"/>
    </location>
</feature>
<keyword evidence="2" id="KW-0472">Membrane</keyword>
<feature type="compositionally biased region" description="Acidic residues" evidence="1">
    <location>
        <begin position="72"/>
        <end position="86"/>
    </location>
</feature>
<evidence type="ECO:0000313" key="5">
    <source>
        <dbReference type="Proteomes" id="UP000295281"/>
    </source>
</evidence>
<comment type="caution">
    <text evidence="4">The sequence shown here is derived from an EMBL/GenBank/DDBJ whole genome shotgun (WGS) entry which is preliminary data.</text>
</comment>
<evidence type="ECO:0000256" key="1">
    <source>
        <dbReference type="SAM" id="MobiDB-lite"/>
    </source>
</evidence>
<accession>A0A4R6V717</accession>
<organism evidence="4 5">
    <name type="scientific">Actinorugispora endophytica</name>
    <dbReference type="NCBI Taxonomy" id="1605990"/>
    <lineage>
        <taxon>Bacteria</taxon>
        <taxon>Bacillati</taxon>
        <taxon>Actinomycetota</taxon>
        <taxon>Actinomycetes</taxon>
        <taxon>Streptosporangiales</taxon>
        <taxon>Nocardiopsidaceae</taxon>
        <taxon>Actinorugispora</taxon>
    </lineage>
</organism>
<evidence type="ECO:0000313" key="4">
    <source>
        <dbReference type="EMBL" id="TDQ54896.1"/>
    </source>
</evidence>
<reference evidence="4 5" key="1">
    <citation type="submission" date="2019-03" db="EMBL/GenBank/DDBJ databases">
        <title>Genomic Encyclopedia of Type Strains, Phase IV (KMG-IV): sequencing the most valuable type-strain genomes for metagenomic binning, comparative biology and taxonomic classification.</title>
        <authorList>
            <person name="Goeker M."/>
        </authorList>
    </citation>
    <scope>NUCLEOTIDE SEQUENCE [LARGE SCALE GENOMIC DNA]</scope>
    <source>
        <strain evidence="4 5">DSM 46770</strain>
    </source>
</reference>
<dbReference type="PROSITE" id="PS51318">
    <property type="entry name" value="TAT"/>
    <property type="match status" value="1"/>
</dbReference>
<feature type="signal peptide" evidence="3">
    <location>
        <begin position="1"/>
        <end position="27"/>
    </location>
</feature>
<dbReference type="InterPro" id="IPR006311">
    <property type="entry name" value="TAT_signal"/>
</dbReference>
<feature type="chain" id="PRO_5039025324" description="LPXTG-motif cell wall-anchored protein" evidence="3">
    <location>
        <begin position="28"/>
        <end position="277"/>
    </location>
</feature>
<dbReference type="OrthoDB" id="10012352at2"/>
<dbReference type="Proteomes" id="UP000295281">
    <property type="component" value="Unassembled WGS sequence"/>
</dbReference>
<feature type="region of interest" description="Disordered" evidence="1">
    <location>
        <begin position="166"/>
        <end position="244"/>
    </location>
</feature>